<proteinExistence type="predicted"/>
<feature type="region of interest" description="Disordered" evidence="1">
    <location>
        <begin position="26"/>
        <end position="50"/>
    </location>
</feature>
<feature type="compositionally biased region" description="Low complexity" evidence="1">
    <location>
        <begin position="26"/>
        <end position="48"/>
    </location>
</feature>
<dbReference type="EMBL" id="JAVIIW010000065">
    <property type="protein sequence ID" value="MDX8483043.1"/>
    <property type="molecule type" value="Genomic_DNA"/>
</dbReference>
<dbReference type="PROSITE" id="PS50222">
    <property type="entry name" value="EF_HAND_2"/>
    <property type="match status" value="1"/>
</dbReference>
<protein>
    <submittedName>
        <fullName evidence="4">EF-hand domain-containing protein</fullName>
    </submittedName>
</protein>
<feature type="domain" description="EF-hand" evidence="3">
    <location>
        <begin position="107"/>
        <end position="142"/>
    </location>
</feature>
<feature type="chain" id="PRO_5047219857" evidence="2">
    <location>
        <begin position="22"/>
        <end position="169"/>
    </location>
</feature>
<name>A0ABU4Y7Y3_9HYPH</name>
<evidence type="ECO:0000259" key="3">
    <source>
        <dbReference type="PROSITE" id="PS50222"/>
    </source>
</evidence>
<evidence type="ECO:0000313" key="5">
    <source>
        <dbReference type="Proteomes" id="UP001287059"/>
    </source>
</evidence>
<dbReference type="InterPro" id="IPR002048">
    <property type="entry name" value="EF_hand_dom"/>
</dbReference>
<feature type="signal peptide" evidence="2">
    <location>
        <begin position="1"/>
        <end position="21"/>
    </location>
</feature>
<organism evidence="4 5">
    <name type="scientific">Mesorhizobium album</name>
    <dbReference type="NCBI Taxonomy" id="3072314"/>
    <lineage>
        <taxon>Bacteria</taxon>
        <taxon>Pseudomonadati</taxon>
        <taxon>Pseudomonadota</taxon>
        <taxon>Alphaproteobacteria</taxon>
        <taxon>Hyphomicrobiales</taxon>
        <taxon>Phyllobacteriaceae</taxon>
        <taxon>Mesorhizobium</taxon>
    </lineage>
</organism>
<accession>A0ABU4Y7Y3</accession>
<dbReference type="Pfam" id="PF13202">
    <property type="entry name" value="EF-hand_5"/>
    <property type="match status" value="2"/>
</dbReference>
<dbReference type="SUPFAM" id="SSF47473">
    <property type="entry name" value="EF-hand"/>
    <property type="match status" value="1"/>
</dbReference>
<evidence type="ECO:0000256" key="1">
    <source>
        <dbReference type="SAM" id="MobiDB-lite"/>
    </source>
</evidence>
<feature type="compositionally biased region" description="Basic and acidic residues" evidence="1">
    <location>
        <begin position="63"/>
        <end position="83"/>
    </location>
</feature>
<evidence type="ECO:0000313" key="4">
    <source>
        <dbReference type="EMBL" id="MDX8483043.1"/>
    </source>
</evidence>
<dbReference type="InterPro" id="IPR018247">
    <property type="entry name" value="EF_Hand_1_Ca_BS"/>
</dbReference>
<dbReference type="Gene3D" id="1.10.238.10">
    <property type="entry name" value="EF-hand"/>
    <property type="match status" value="1"/>
</dbReference>
<sequence length="169" mass="18621">MSKTTAVASVVLAICASPALAQTNAAPAPTAPIQEQQQPPGTSGQSQESMREMMRQMMSEMMQERMREDRGPRPEQRGGDHWHRNYKMGPPEGGRMMGERGMEAGMMHGAAMRMIFAIIDADGDGTLSRTEVQDFIGRIFNAVDENGDNSVDMDEIQSFFHRPSGEEAN</sequence>
<keyword evidence="2" id="KW-0732">Signal</keyword>
<feature type="region of interest" description="Disordered" evidence="1">
    <location>
        <begin position="63"/>
        <end position="94"/>
    </location>
</feature>
<dbReference type="CDD" id="cd00051">
    <property type="entry name" value="EFh"/>
    <property type="match status" value="1"/>
</dbReference>
<reference evidence="4 5" key="1">
    <citation type="submission" date="2023-08" db="EMBL/GenBank/DDBJ databases">
        <title>Implementing the SeqCode for naming new Mesorhizobium species isolated from Vachellia karroo root nodules.</title>
        <authorList>
            <person name="Van Lill M."/>
        </authorList>
    </citation>
    <scope>NUCLEOTIDE SEQUENCE [LARGE SCALE GENOMIC DNA]</scope>
    <source>
        <strain evidence="4 5">VK24D</strain>
    </source>
</reference>
<dbReference type="PROSITE" id="PS00018">
    <property type="entry name" value="EF_HAND_1"/>
    <property type="match status" value="2"/>
</dbReference>
<gene>
    <name evidence="4" type="ORF">RFN28_31990</name>
</gene>
<dbReference type="Proteomes" id="UP001287059">
    <property type="component" value="Unassembled WGS sequence"/>
</dbReference>
<dbReference type="InterPro" id="IPR011992">
    <property type="entry name" value="EF-hand-dom_pair"/>
</dbReference>
<keyword evidence="5" id="KW-1185">Reference proteome</keyword>
<dbReference type="RefSeq" id="WP_320291150.1">
    <property type="nucleotide sequence ID" value="NZ_JAVIIW010000065.1"/>
</dbReference>
<evidence type="ECO:0000256" key="2">
    <source>
        <dbReference type="SAM" id="SignalP"/>
    </source>
</evidence>
<dbReference type="SMART" id="SM00054">
    <property type="entry name" value="EFh"/>
    <property type="match status" value="1"/>
</dbReference>
<comment type="caution">
    <text evidence="4">The sequence shown here is derived from an EMBL/GenBank/DDBJ whole genome shotgun (WGS) entry which is preliminary data.</text>
</comment>